<evidence type="ECO:0000256" key="2">
    <source>
        <dbReference type="ARBA" id="ARBA00012532"/>
    </source>
</evidence>
<dbReference type="Gene3D" id="2.30.38.10">
    <property type="entry name" value="Luciferase, Domain 3"/>
    <property type="match status" value="1"/>
</dbReference>
<dbReference type="GO" id="GO:0016405">
    <property type="term" value="F:CoA-ligase activity"/>
    <property type="evidence" value="ECO:0007669"/>
    <property type="project" value="TreeGrafter"/>
</dbReference>
<dbReference type="EMBL" id="CAIIXF020000006">
    <property type="protein sequence ID" value="CAH1786802.1"/>
    <property type="molecule type" value="Genomic_DNA"/>
</dbReference>
<name>A0A8S4NYB9_OWEFU</name>
<protein>
    <recommendedName>
        <fullName evidence="3">Luciferin 4-monooxygenase</fullName>
        <ecNumber evidence="2">1.13.12.7</ecNumber>
    </recommendedName>
</protein>
<evidence type="ECO:0000256" key="8">
    <source>
        <dbReference type="ARBA" id="ARBA00023262"/>
    </source>
</evidence>
<dbReference type="EC" id="1.13.12.7" evidence="2"/>
<evidence type="ECO:0000313" key="13">
    <source>
        <dbReference type="Proteomes" id="UP000749559"/>
    </source>
</evidence>
<evidence type="ECO:0000256" key="9">
    <source>
        <dbReference type="ARBA" id="ARBA00048497"/>
    </source>
</evidence>
<comment type="catalytic activity">
    <reaction evidence="9">
        <text>firefly D-luciferin + ATP + O2 = firefly oxyluciferin + hnu + AMP + CO2 + diphosphate</text>
        <dbReference type="Rhea" id="RHEA:10732"/>
        <dbReference type="ChEBI" id="CHEBI:15379"/>
        <dbReference type="ChEBI" id="CHEBI:16526"/>
        <dbReference type="ChEBI" id="CHEBI:16792"/>
        <dbReference type="ChEBI" id="CHEBI:30212"/>
        <dbReference type="ChEBI" id="CHEBI:30616"/>
        <dbReference type="ChEBI" id="CHEBI:33019"/>
        <dbReference type="ChEBI" id="CHEBI:58038"/>
        <dbReference type="ChEBI" id="CHEBI:456215"/>
        <dbReference type="EC" id="1.13.12.7"/>
    </reaction>
</comment>
<keyword evidence="4" id="KW-0436">Ligase</keyword>
<gene>
    <name evidence="12" type="ORF">OFUS_LOCUS12627</name>
</gene>
<dbReference type="InterPro" id="IPR025110">
    <property type="entry name" value="AMP-bd_C"/>
</dbReference>
<dbReference type="PANTHER" id="PTHR24096:SF149">
    <property type="entry name" value="AMP-BINDING DOMAIN-CONTAINING PROTEIN-RELATED"/>
    <property type="match status" value="1"/>
</dbReference>
<evidence type="ECO:0000256" key="4">
    <source>
        <dbReference type="ARBA" id="ARBA00022598"/>
    </source>
</evidence>
<evidence type="ECO:0000256" key="6">
    <source>
        <dbReference type="ARBA" id="ARBA00022840"/>
    </source>
</evidence>
<keyword evidence="8" id="KW-0599">Photoprotein</keyword>
<dbReference type="Gene3D" id="3.40.50.980">
    <property type="match status" value="2"/>
</dbReference>
<dbReference type="GO" id="GO:0008218">
    <property type="term" value="P:bioluminescence"/>
    <property type="evidence" value="ECO:0007669"/>
    <property type="project" value="UniProtKB-KW"/>
</dbReference>
<reference evidence="12" key="1">
    <citation type="submission" date="2022-03" db="EMBL/GenBank/DDBJ databases">
        <authorList>
            <person name="Martin C."/>
        </authorList>
    </citation>
    <scope>NUCLEOTIDE SEQUENCE</scope>
</reference>
<keyword evidence="5" id="KW-0547">Nucleotide-binding</keyword>
<comment type="similarity">
    <text evidence="1">Belongs to the ATP-dependent AMP-binding enzyme family.</text>
</comment>
<dbReference type="Proteomes" id="UP000749559">
    <property type="component" value="Unassembled WGS sequence"/>
</dbReference>
<sequence length="543" mass="59562">MASKETPVEFPKVPLADFVLQAADLLDSFPALIDGRTGLTWSYTELKGYVRRIASGLARQGVRRGDVVAIYSGNCIEYVALFHAISSLGAITTTISPAFTTDELTYQLEDSGAKYILVQSYFLQRLKKVEKSKIIIKKVFVIGESDEHTTVGELMQDDGLALPPHVPIDPEKDVVAILYSSGTTGLPKGCMLTHYNVTSLMFCYKLNNDNVAAELEARGEELPFVNPLDEATLGILPFYHSYAMIVLMCLTLAIGIKLVVLPKFKPVSFLEAIEKYKITYLPLVPPLMVFLAKSPLVSRYDLSSVRQIGSGAAPLSKDIEMAVKERLGVERLTQGYGMTETTTGALAPPPGIDRPPGAAGKVLAGNEVTVRDLDDGRILGENQEGELWIRGPIVMSGYWNKSKQTAETIDKEGWLHTGDIGYFDKDGWFFIVDRIKELIKYNALQVAPAELEAILITHPGISDVAVIGIPDESAGELPKAYVVLRPGTKLEASNISSFLSSKVAPYKQLRGGVEFIDEIPRNATGKILRRVLKQQSKSHQSRL</sequence>
<evidence type="ECO:0000256" key="5">
    <source>
        <dbReference type="ARBA" id="ARBA00022741"/>
    </source>
</evidence>
<dbReference type="Gene3D" id="3.30.300.30">
    <property type="match status" value="1"/>
</dbReference>
<evidence type="ECO:0000313" key="12">
    <source>
        <dbReference type="EMBL" id="CAH1786802.1"/>
    </source>
</evidence>
<dbReference type="AlphaFoldDB" id="A0A8S4NYB9"/>
<comment type="caution">
    <text evidence="12">The sequence shown here is derived from an EMBL/GenBank/DDBJ whole genome shotgun (WGS) entry which is preliminary data.</text>
</comment>
<dbReference type="OrthoDB" id="10253869at2759"/>
<accession>A0A8S4NYB9</accession>
<dbReference type="Pfam" id="PF00501">
    <property type="entry name" value="AMP-binding"/>
    <property type="match status" value="1"/>
</dbReference>
<dbReference type="PROSITE" id="PS00455">
    <property type="entry name" value="AMP_BINDING"/>
    <property type="match status" value="1"/>
</dbReference>
<evidence type="ECO:0000259" key="11">
    <source>
        <dbReference type="Pfam" id="PF13193"/>
    </source>
</evidence>
<evidence type="ECO:0000256" key="3">
    <source>
        <dbReference type="ARBA" id="ARBA00019043"/>
    </source>
</evidence>
<dbReference type="FunFam" id="3.30.300.30:FF:000007">
    <property type="entry name" value="4-coumarate--CoA ligase 2"/>
    <property type="match status" value="1"/>
</dbReference>
<dbReference type="SUPFAM" id="SSF56801">
    <property type="entry name" value="Acetyl-CoA synthetase-like"/>
    <property type="match status" value="1"/>
</dbReference>
<evidence type="ECO:0000256" key="1">
    <source>
        <dbReference type="ARBA" id="ARBA00006432"/>
    </source>
</evidence>
<evidence type="ECO:0000259" key="10">
    <source>
        <dbReference type="Pfam" id="PF00501"/>
    </source>
</evidence>
<keyword evidence="7" id="KW-0455">Luminescence</keyword>
<keyword evidence="6" id="KW-0067">ATP-binding</keyword>
<organism evidence="12 13">
    <name type="scientific">Owenia fusiformis</name>
    <name type="common">Polychaete worm</name>
    <dbReference type="NCBI Taxonomy" id="6347"/>
    <lineage>
        <taxon>Eukaryota</taxon>
        <taxon>Metazoa</taxon>
        <taxon>Spiralia</taxon>
        <taxon>Lophotrochozoa</taxon>
        <taxon>Annelida</taxon>
        <taxon>Polychaeta</taxon>
        <taxon>Sedentaria</taxon>
        <taxon>Canalipalpata</taxon>
        <taxon>Sabellida</taxon>
        <taxon>Oweniida</taxon>
        <taxon>Oweniidae</taxon>
        <taxon>Owenia</taxon>
    </lineage>
</organism>
<dbReference type="PANTHER" id="PTHR24096">
    <property type="entry name" value="LONG-CHAIN-FATTY-ACID--COA LIGASE"/>
    <property type="match status" value="1"/>
</dbReference>
<evidence type="ECO:0000256" key="7">
    <source>
        <dbReference type="ARBA" id="ARBA00023223"/>
    </source>
</evidence>
<dbReference type="Pfam" id="PF13193">
    <property type="entry name" value="AMP-binding_C"/>
    <property type="match status" value="1"/>
</dbReference>
<proteinExistence type="inferred from homology"/>
<dbReference type="InterPro" id="IPR045851">
    <property type="entry name" value="AMP-bd_C_sf"/>
</dbReference>
<feature type="domain" description="AMP-dependent synthetase/ligase" evidence="10">
    <location>
        <begin position="30"/>
        <end position="399"/>
    </location>
</feature>
<dbReference type="GO" id="GO:0005524">
    <property type="term" value="F:ATP binding"/>
    <property type="evidence" value="ECO:0007669"/>
    <property type="project" value="UniProtKB-KW"/>
</dbReference>
<keyword evidence="13" id="KW-1185">Reference proteome</keyword>
<feature type="domain" description="AMP-binding enzyme C-terminal" evidence="11">
    <location>
        <begin position="450"/>
        <end position="526"/>
    </location>
</feature>
<dbReference type="InterPro" id="IPR000873">
    <property type="entry name" value="AMP-dep_synth/lig_dom"/>
</dbReference>
<dbReference type="FunFam" id="3.40.50.12780:FF:000003">
    <property type="entry name" value="Long-chain-fatty-acid--CoA ligase FadD"/>
    <property type="match status" value="1"/>
</dbReference>
<dbReference type="InterPro" id="IPR020845">
    <property type="entry name" value="AMP-binding_CS"/>
</dbReference>